<evidence type="ECO:0000313" key="2">
    <source>
        <dbReference type="Ensembl" id="ENSAMXP00000033591.1"/>
    </source>
</evidence>
<dbReference type="Gene3D" id="3.40.220.10">
    <property type="entry name" value="Leucine Aminopeptidase, subunit E, domain 1"/>
    <property type="match status" value="1"/>
</dbReference>
<reference evidence="3" key="2">
    <citation type="journal article" date="2014" name="Nat. Commun.">
        <title>The cavefish genome reveals candidate genes for eye loss.</title>
        <authorList>
            <person name="McGaugh S.E."/>
            <person name="Gross J.B."/>
            <person name="Aken B."/>
            <person name="Blin M."/>
            <person name="Borowsky R."/>
            <person name="Chalopin D."/>
            <person name="Hinaux H."/>
            <person name="Jeffery W.R."/>
            <person name="Keene A."/>
            <person name="Ma L."/>
            <person name="Minx P."/>
            <person name="Murphy D."/>
            <person name="O'Quin K.E."/>
            <person name="Retaux S."/>
            <person name="Rohner N."/>
            <person name="Searle S.M."/>
            <person name="Stahl B.A."/>
            <person name="Tabin C."/>
            <person name="Volff J.N."/>
            <person name="Yoshizawa M."/>
            <person name="Warren W.C."/>
        </authorList>
    </citation>
    <scope>NUCLEOTIDE SEQUENCE [LARGE SCALE GENOMIC DNA]</scope>
    <source>
        <strain evidence="3">female</strain>
    </source>
</reference>
<feature type="domain" description="Macro" evidence="1">
    <location>
        <begin position="22"/>
        <end position="204"/>
    </location>
</feature>
<dbReference type="InParanoid" id="A0A3B1IV64"/>
<keyword evidence="3" id="KW-1185">Reference proteome</keyword>
<dbReference type="Proteomes" id="UP000018467">
    <property type="component" value="Unassembled WGS sequence"/>
</dbReference>
<reference evidence="3" key="1">
    <citation type="submission" date="2013-03" db="EMBL/GenBank/DDBJ databases">
        <authorList>
            <person name="Jeffery W."/>
            <person name="Warren W."/>
            <person name="Wilson R.K."/>
        </authorList>
    </citation>
    <scope>NUCLEOTIDE SEQUENCE</scope>
    <source>
        <strain evidence="3">female</strain>
    </source>
</reference>
<dbReference type="SMART" id="SM00506">
    <property type="entry name" value="A1pp"/>
    <property type="match status" value="1"/>
</dbReference>
<dbReference type="SUPFAM" id="SSF52949">
    <property type="entry name" value="Macro domain-like"/>
    <property type="match status" value="1"/>
</dbReference>
<sequence>ARSQLKRRCARLVDEVEAGDASGKKGVCTPEGVEIVVSKGDMCSYTVDAVVNAANDKLEFNGGLSKAISDAAGPQLQDACHQIIKARKKLNIGEAVVTKAGGQLCCKFVIHAVGPHFDQSNRQGSIQLLKTAVIGSLKHAEQQTCHSIAIPALSSGNLGFPLDLCADSIVEAIKEFCDFEYAVEACLAVSDFSPRGTLPKCSFK</sequence>
<dbReference type="GeneTree" id="ENSGT00940000154311"/>
<dbReference type="Ensembl" id="ENSAMXT00000054564.1">
    <property type="protein sequence ID" value="ENSAMXP00000033591.1"/>
    <property type="gene ID" value="ENSAMXG00000043925.1"/>
</dbReference>
<name>A0A3B1IV64_ASTMX</name>
<dbReference type="PROSITE" id="PS51154">
    <property type="entry name" value="MACRO"/>
    <property type="match status" value="1"/>
</dbReference>
<dbReference type="InterPro" id="IPR043472">
    <property type="entry name" value="Macro_dom-like"/>
</dbReference>
<accession>A0A3B1IV64</accession>
<organism evidence="2 3">
    <name type="scientific">Astyanax mexicanus</name>
    <name type="common">Blind cave fish</name>
    <name type="synonym">Astyanax fasciatus mexicanus</name>
    <dbReference type="NCBI Taxonomy" id="7994"/>
    <lineage>
        <taxon>Eukaryota</taxon>
        <taxon>Metazoa</taxon>
        <taxon>Chordata</taxon>
        <taxon>Craniata</taxon>
        <taxon>Vertebrata</taxon>
        <taxon>Euteleostomi</taxon>
        <taxon>Actinopterygii</taxon>
        <taxon>Neopterygii</taxon>
        <taxon>Teleostei</taxon>
        <taxon>Ostariophysi</taxon>
        <taxon>Characiformes</taxon>
        <taxon>Characoidei</taxon>
        <taxon>Acestrorhamphidae</taxon>
        <taxon>Acestrorhamphinae</taxon>
        <taxon>Astyanax</taxon>
    </lineage>
</organism>
<protein>
    <recommendedName>
        <fullName evidence="1">Macro domain-containing protein</fullName>
    </recommendedName>
</protein>
<dbReference type="Bgee" id="ENSAMXG00000043925">
    <property type="expression patterns" value="Expressed in zone of skin and 13 other cell types or tissues"/>
</dbReference>
<evidence type="ECO:0000313" key="3">
    <source>
        <dbReference type="Proteomes" id="UP000018467"/>
    </source>
</evidence>
<dbReference type="PANTHER" id="PTHR11106:SF111">
    <property type="entry name" value="MACRO DOMAIN-CONTAINING PROTEIN"/>
    <property type="match status" value="1"/>
</dbReference>
<dbReference type="InterPro" id="IPR002589">
    <property type="entry name" value="Macro_dom"/>
</dbReference>
<dbReference type="AlphaFoldDB" id="A0A3B1IV64"/>
<dbReference type="PANTHER" id="PTHR11106">
    <property type="entry name" value="GANGLIOSIDE INDUCED DIFFERENTIATION ASSOCIATED PROTEIN 2-RELATED"/>
    <property type="match status" value="1"/>
</dbReference>
<evidence type="ECO:0000259" key="1">
    <source>
        <dbReference type="PROSITE" id="PS51154"/>
    </source>
</evidence>
<proteinExistence type="predicted"/>
<dbReference type="CDD" id="cd02907">
    <property type="entry name" value="Macro_Af1521_BAL-like"/>
    <property type="match status" value="1"/>
</dbReference>
<reference evidence="2" key="4">
    <citation type="submission" date="2025-09" db="UniProtKB">
        <authorList>
            <consortium name="Ensembl"/>
        </authorList>
    </citation>
    <scope>IDENTIFICATION</scope>
</reference>
<dbReference type="Pfam" id="PF01661">
    <property type="entry name" value="Macro"/>
    <property type="match status" value="1"/>
</dbReference>
<reference evidence="2" key="3">
    <citation type="submission" date="2025-08" db="UniProtKB">
        <authorList>
            <consortium name="Ensembl"/>
        </authorList>
    </citation>
    <scope>IDENTIFICATION</scope>
</reference>